<dbReference type="RefSeq" id="XP_047845136.1">
    <property type="nucleotide sequence ID" value="XM_047989137.1"/>
</dbReference>
<dbReference type="KEGG" id="ptkz:JDV02_007627"/>
<proteinExistence type="predicted"/>
<keyword evidence="3" id="KW-1185">Reference proteome</keyword>
<name>A0A9Q8QL15_9HYPO</name>
<feature type="compositionally biased region" description="Basic and acidic residues" evidence="1">
    <location>
        <begin position="33"/>
        <end position="52"/>
    </location>
</feature>
<gene>
    <name evidence="2" type="ORF">JDV02_007627</name>
</gene>
<evidence type="ECO:0000256" key="1">
    <source>
        <dbReference type="SAM" id="MobiDB-lite"/>
    </source>
</evidence>
<protein>
    <submittedName>
        <fullName evidence="2">Uncharacterized protein</fullName>
    </submittedName>
</protein>
<dbReference type="EMBL" id="CP086360">
    <property type="protein sequence ID" value="UNI21655.1"/>
    <property type="molecule type" value="Genomic_DNA"/>
</dbReference>
<dbReference type="Proteomes" id="UP000829364">
    <property type="component" value="Chromosome 7"/>
</dbReference>
<sequence>MTTQDEHKMRESCEQARRIDPAISEAGMALCDRPADRPTDKTDRQTDRRKAPEMGWGVWASLDAGGDGLSHGPPAIAAAAVAIEAIAGGGLAWVLLLPAGTDAAVGACCDEAREYFVRKQRDHTRPYCIGV</sequence>
<dbReference type="GeneID" id="72069575"/>
<accession>A0A9Q8QL15</accession>
<feature type="compositionally biased region" description="Basic and acidic residues" evidence="1">
    <location>
        <begin position="1"/>
        <end position="20"/>
    </location>
</feature>
<feature type="region of interest" description="Disordered" evidence="1">
    <location>
        <begin position="1"/>
        <end position="52"/>
    </location>
</feature>
<evidence type="ECO:0000313" key="2">
    <source>
        <dbReference type="EMBL" id="UNI21655.1"/>
    </source>
</evidence>
<reference evidence="2" key="1">
    <citation type="submission" date="2021-11" db="EMBL/GenBank/DDBJ databases">
        <title>Purpureocillium_takamizusanense_genome.</title>
        <authorList>
            <person name="Nguyen N.-H."/>
        </authorList>
    </citation>
    <scope>NUCLEOTIDE SEQUENCE</scope>
    <source>
        <strain evidence="2">PT3</strain>
    </source>
</reference>
<evidence type="ECO:0000313" key="3">
    <source>
        <dbReference type="Proteomes" id="UP000829364"/>
    </source>
</evidence>
<organism evidence="2 3">
    <name type="scientific">Purpureocillium takamizusanense</name>
    <dbReference type="NCBI Taxonomy" id="2060973"/>
    <lineage>
        <taxon>Eukaryota</taxon>
        <taxon>Fungi</taxon>
        <taxon>Dikarya</taxon>
        <taxon>Ascomycota</taxon>
        <taxon>Pezizomycotina</taxon>
        <taxon>Sordariomycetes</taxon>
        <taxon>Hypocreomycetidae</taxon>
        <taxon>Hypocreales</taxon>
        <taxon>Ophiocordycipitaceae</taxon>
        <taxon>Purpureocillium</taxon>
    </lineage>
</organism>
<dbReference type="AlphaFoldDB" id="A0A9Q8QL15"/>